<evidence type="ECO:0000313" key="2">
    <source>
        <dbReference type="EMBL" id="SDY55603.1"/>
    </source>
</evidence>
<dbReference type="InterPro" id="IPR007345">
    <property type="entry name" value="Polysacch_pyruvyl_Trfase"/>
</dbReference>
<name>A0A1H3KTU2_9RHOB</name>
<protein>
    <submittedName>
        <fullName evidence="2">Polysaccharide pyruvyl transferase</fullName>
    </submittedName>
</protein>
<dbReference type="Proteomes" id="UP000199026">
    <property type="component" value="Unassembled WGS sequence"/>
</dbReference>
<accession>A0A1H3KTU2</accession>
<keyword evidence="3" id="KW-1185">Reference proteome</keyword>
<keyword evidence="2" id="KW-0808">Transferase</keyword>
<dbReference type="AlphaFoldDB" id="A0A1H3KTU2"/>
<dbReference type="STRING" id="576131.SAMN05444486_102748"/>
<dbReference type="GO" id="GO:0016740">
    <property type="term" value="F:transferase activity"/>
    <property type="evidence" value="ECO:0007669"/>
    <property type="project" value="UniProtKB-KW"/>
</dbReference>
<gene>
    <name evidence="2" type="ORF">SAMN05444486_102748</name>
</gene>
<sequence>MADTPLHLYWWNAKPNFGDTLSQLVTAFASGRAVAHAEPRNAEIFAVGSIMQFAKRVWGNEKHPAHRPAIWGTGMMAPLKTDFVANVDIHMLRGPITAALLGVKTEAYGDPGVLTAEALGARPVRHDKIGLVLHHSQLGDPRIVALLKAEPSVQYIDVQGKPEQVCREIGACAHVISSSLHGLIVADSYGIANTWLDPMKHARLKYYDYAAGVGRVMPLPLKHDDIAAALPKLGTGALPYAGGIAEAKDRLIENFPAHLKAGA</sequence>
<dbReference type="GeneID" id="78124808"/>
<dbReference type="EMBL" id="FNPR01000002">
    <property type="protein sequence ID" value="SDY55603.1"/>
    <property type="molecule type" value="Genomic_DNA"/>
</dbReference>
<organism evidence="2 3">
    <name type="scientific">Lentibacter algarum</name>
    <dbReference type="NCBI Taxonomy" id="576131"/>
    <lineage>
        <taxon>Bacteria</taxon>
        <taxon>Pseudomonadati</taxon>
        <taxon>Pseudomonadota</taxon>
        <taxon>Alphaproteobacteria</taxon>
        <taxon>Rhodobacterales</taxon>
        <taxon>Roseobacteraceae</taxon>
        <taxon>Lentibacter</taxon>
    </lineage>
</organism>
<dbReference type="OrthoDB" id="9803627at2"/>
<evidence type="ECO:0000313" key="3">
    <source>
        <dbReference type="Proteomes" id="UP000199026"/>
    </source>
</evidence>
<proteinExistence type="predicted"/>
<reference evidence="2 3" key="1">
    <citation type="submission" date="2016-10" db="EMBL/GenBank/DDBJ databases">
        <authorList>
            <person name="de Groot N.N."/>
        </authorList>
    </citation>
    <scope>NUCLEOTIDE SEQUENCE [LARGE SCALE GENOMIC DNA]</scope>
    <source>
        <strain evidence="2 3">DSM 24677</strain>
    </source>
</reference>
<feature type="domain" description="Polysaccharide pyruvyl transferase" evidence="1">
    <location>
        <begin position="70"/>
        <end position="196"/>
    </location>
</feature>
<evidence type="ECO:0000259" key="1">
    <source>
        <dbReference type="Pfam" id="PF04230"/>
    </source>
</evidence>
<dbReference type="RefSeq" id="WP_089890994.1">
    <property type="nucleotide sequence ID" value="NZ_FNPR01000002.1"/>
</dbReference>
<dbReference type="Pfam" id="PF04230">
    <property type="entry name" value="PS_pyruv_trans"/>
    <property type="match status" value="1"/>
</dbReference>